<dbReference type="STRING" id="1841861.GCA_900157365_05554"/>
<evidence type="ECO:0000256" key="2">
    <source>
        <dbReference type="ARBA" id="ARBA00022801"/>
    </source>
</evidence>
<dbReference type="GO" id="GO:0004553">
    <property type="term" value="F:hydrolase activity, hydrolyzing O-glycosyl compounds"/>
    <property type="evidence" value="ECO:0007669"/>
    <property type="project" value="InterPro"/>
</dbReference>
<dbReference type="InterPro" id="IPR001764">
    <property type="entry name" value="Glyco_hydro_3_N"/>
</dbReference>
<evidence type="ECO:0000259" key="3">
    <source>
        <dbReference type="SMART" id="SM01217"/>
    </source>
</evidence>
<keyword evidence="5" id="KW-1185">Reference proteome</keyword>
<feature type="non-terminal residue" evidence="4">
    <location>
        <position position="1"/>
    </location>
</feature>
<feature type="domain" description="Fibronectin type III-like" evidence="3">
    <location>
        <begin position="623"/>
        <end position="690"/>
    </location>
</feature>
<organism evidence="4 5">
    <name type="scientific">Mycobacterium numidiamassiliense</name>
    <dbReference type="NCBI Taxonomy" id="1841861"/>
    <lineage>
        <taxon>Bacteria</taxon>
        <taxon>Bacillati</taxon>
        <taxon>Actinomycetota</taxon>
        <taxon>Actinomycetes</taxon>
        <taxon>Mycobacteriales</taxon>
        <taxon>Mycobacteriaceae</taxon>
        <taxon>Mycobacterium</taxon>
    </lineage>
</organism>
<dbReference type="PRINTS" id="PR00133">
    <property type="entry name" value="GLHYDRLASE3"/>
</dbReference>
<dbReference type="InterPro" id="IPR036962">
    <property type="entry name" value="Glyco_hydro_3_N_sf"/>
</dbReference>
<dbReference type="SMART" id="SM01217">
    <property type="entry name" value="Fn3_like"/>
    <property type="match status" value="1"/>
</dbReference>
<dbReference type="SUPFAM" id="SSF51445">
    <property type="entry name" value="(Trans)glycosidases"/>
    <property type="match status" value="1"/>
</dbReference>
<gene>
    <name evidence="4" type="ORF">MNAB215_1351</name>
</gene>
<dbReference type="InterPro" id="IPR002772">
    <property type="entry name" value="Glyco_hydro_3_C"/>
</dbReference>
<dbReference type="Gene3D" id="3.20.20.300">
    <property type="entry name" value="Glycoside hydrolase, family 3, N-terminal domain"/>
    <property type="match status" value="1"/>
</dbReference>
<evidence type="ECO:0000256" key="1">
    <source>
        <dbReference type="ARBA" id="ARBA00005336"/>
    </source>
</evidence>
<reference evidence="4 5" key="1">
    <citation type="submission" date="2017-01" db="EMBL/GenBank/DDBJ databases">
        <authorList>
            <consortium name="Urmite Genomes"/>
        </authorList>
    </citation>
    <scope>NUCLEOTIDE SEQUENCE [LARGE SCALE GENOMIC DNA]</scope>
    <source>
        <strain evidence="4 5">AB215</strain>
    </source>
</reference>
<dbReference type="Pfam" id="PF14310">
    <property type="entry name" value="Fn3-like"/>
    <property type="match status" value="1"/>
</dbReference>
<keyword evidence="2" id="KW-0378">Hydrolase</keyword>
<dbReference type="InterPro" id="IPR017853">
    <property type="entry name" value="GH"/>
</dbReference>
<dbReference type="Pfam" id="PF01915">
    <property type="entry name" value="Glyco_hydro_3_C"/>
    <property type="match status" value="1"/>
</dbReference>
<dbReference type="InterPro" id="IPR036881">
    <property type="entry name" value="Glyco_hydro_3_C_sf"/>
</dbReference>
<dbReference type="EMBL" id="FUEZ01000003">
    <property type="protein sequence ID" value="SPM39169.1"/>
    <property type="molecule type" value="Genomic_DNA"/>
</dbReference>
<dbReference type="Gene3D" id="2.60.40.10">
    <property type="entry name" value="Immunoglobulins"/>
    <property type="match status" value="1"/>
</dbReference>
<dbReference type="InterPro" id="IPR013783">
    <property type="entry name" value="Ig-like_fold"/>
</dbReference>
<dbReference type="InterPro" id="IPR026891">
    <property type="entry name" value="Fn3-like"/>
</dbReference>
<evidence type="ECO:0000313" key="4">
    <source>
        <dbReference type="EMBL" id="SPM39169.1"/>
    </source>
</evidence>
<proteinExistence type="inferred from homology"/>
<protein>
    <submittedName>
        <fullName evidence="4">Beta-glucosidase bglS</fullName>
    </submittedName>
</protein>
<dbReference type="InterPro" id="IPR050288">
    <property type="entry name" value="Cellulose_deg_GH3"/>
</dbReference>
<evidence type="ECO:0000313" key="5">
    <source>
        <dbReference type="Proteomes" id="UP000240424"/>
    </source>
</evidence>
<dbReference type="Pfam" id="PF00933">
    <property type="entry name" value="Glyco_hydro_3"/>
    <property type="match status" value="1"/>
</dbReference>
<accession>A0A2U3P5Z4</accession>
<dbReference type="AlphaFoldDB" id="A0A2U3P5Z4"/>
<dbReference type="Gene3D" id="3.40.50.1700">
    <property type="entry name" value="Glycoside hydrolase family 3 C-terminal domain"/>
    <property type="match status" value="1"/>
</dbReference>
<sequence length="707" mass="75166">VNESADPDARARDVEAQLTDDERFSLLVGVMGAGDLWPLPDERIPPGVPMSAGYVPGVPRLGVPALLMSDAGLGVTNPGYRPGDTATALPATLALAAGFDPALARAAGEVIGREARSRGFNVQLAGSMNLARDPRNGRNFEYLSEDPLLTATIAAESVAGIQRHGVISTVKHYSLNCNETNRHWLNAVIDPDAHRESDLLAFEIAIERSQPGAVMTAYNKVNGDYASANHALINDVLKGVWGYRGWVMSDWGATPSWECSLAGLDQECGAQIDVVFWQAEAFGDPLRAAYADGRLPKARLSDMVRRILRSMFAVGIAERETVPQPDMAAHNDIAQQVARQGIVLLQNRGVLPLDTDSVARIAVIGGYAQRGVPTGCGSSAVVPPGGYAEVIPIGGSGMMGPTRNLYLLPSSPVDELRKRIPNAQIEFDPGISPAEAVLAARRADVVIVFAIRVEGEGADSADLSLPWGQDAVIAAVTAANPNTVVVLETGNPVAMPWRDSANAIMQAWYPGQAGAAAIMEIIAGQVNPSGRLPVTFPEDLAQTPRPEIPGLGAPFGEATTIDYFEGADVGYRWFAREGLAPMFAFGHGLSYTTFEYRDLVVTGGQTVSASFSVANIGDRSGADVPQLYLTGAPEERRVRLLGFERIELEPGAARRVTIEADPRLVARYDGAAGAWRIAPGSYAVAVGKSAVDWELTAQVELAGRRFS</sequence>
<comment type="similarity">
    <text evidence="1">Belongs to the glycosyl hydrolase 3 family.</text>
</comment>
<dbReference type="SUPFAM" id="SSF52279">
    <property type="entry name" value="Beta-D-glucan exohydrolase, C-terminal domain"/>
    <property type="match status" value="1"/>
</dbReference>
<name>A0A2U3P5Z4_9MYCO</name>
<dbReference type="PANTHER" id="PTHR42715">
    <property type="entry name" value="BETA-GLUCOSIDASE"/>
    <property type="match status" value="1"/>
</dbReference>
<dbReference type="Proteomes" id="UP000240424">
    <property type="component" value="Unassembled WGS sequence"/>
</dbReference>
<dbReference type="GO" id="GO:0005975">
    <property type="term" value="P:carbohydrate metabolic process"/>
    <property type="evidence" value="ECO:0007669"/>
    <property type="project" value="InterPro"/>
</dbReference>
<dbReference type="PANTHER" id="PTHR42715:SF10">
    <property type="entry name" value="BETA-GLUCOSIDASE"/>
    <property type="match status" value="1"/>
</dbReference>
<dbReference type="FunFam" id="3.20.20.300:FF:000016">
    <property type="entry name" value="Exported beta-glucosidase"/>
    <property type="match status" value="1"/>
</dbReference>